<evidence type="ECO:0000256" key="2">
    <source>
        <dbReference type="ARBA" id="ARBA00004613"/>
    </source>
</evidence>
<comment type="subcellular location">
    <subcellularLocation>
        <location evidence="2">Secreted</location>
    </subcellularLocation>
</comment>
<dbReference type="CDD" id="cd03880">
    <property type="entry name" value="M28_QC_like"/>
    <property type="match status" value="1"/>
</dbReference>
<keyword evidence="7 10" id="KW-0862">Zinc</keyword>
<evidence type="ECO:0000256" key="4">
    <source>
        <dbReference type="ARBA" id="ARBA00022525"/>
    </source>
</evidence>
<keyword evidence="10" id="KW-0378">Hydrolase</keyword>
<dbReference type="GO" id="GO:0008233">
    <property type="term" value="F:peptidase activity"/>
    <property type="evidence" value="ECO:0007669"/>
    <property type="project" value="UniProtKB-KW"/>
</dbReference>
<evidence type="ECO:0000259" key="11">
    <source>
        <dbReference type="Pfam" id="PF04389"/>
    </source>
</evidence>
<dbReference type="InterPro" id="IPR037457">
    <property type="entry name" value="M28_QC"/>
</dbReference>
<evidence type="ECO:0000256" key="3">
    <source>
        <dbReference type="ARBA" id="ARBA00006014"/>
    </source>
</evidence>
<keyword evidence="10" id="KW-0732">Signal</keyword>
<dbReference type="Pfam" id="PF04389">
    <property type="entry name" value="Peptidase_M28"/>
    <property type="match status" value="1"/>
</dbReference>
<reference evidence="12" key="1">
    <citation type="submission" date="2021-06" db="EMBL/GenBank/DDBJ databases">
        <authorList>
            <person name="Kallberg Y."/>
            <person name="Tangrot J."/>
            <person name="Rosling A."/>
        </authorList>
    </citation>
    <scope>NUCLEOTIDE SEQUENCE</scope>
    <source>
        <strain evidence="12">IA702</strain>
    </source>
</reference>
<comment type="similarity">
    <text evidence="10">Belongs to the peptidase M28 family.</text>
</comment>
<dbReference type="InterPro" id="IPR007484">
    <property type="entry name" value="Peptidase_M28"/>
</dbReference>
<feature type="signal peptide" evidence="10">
    <location>
        <begin position="1"/>
        <end position="18"/>
    </location>
</feature>
<evidence type="ECO:0000256" key="8">
    <source>
        <dbReference type="ARBA" id="ARBA00023157"/>
    </source>
</evidence>
<comment type="catalytic activity">
    <reaction evidence="1">
        <text>N-terminal L-glutaminyl-[peptide] = N-terminal 5-oxo-L-prolyl-[peptide] + NH4(+)</text>
        <dbReference type="Rhea" id="RHEA:23652"/>
        <dbReference type="Rhea" id="RHEA-COMP:11736"/>
        <dbReference type="Rhea" id="RHEA-COMP:11846"/>
        <dbReference type="ChEBI" id="CHEBI:28938"/>
        <dbReference type="ChEBI" id="CHEBI:64722"/>
        <dbReference type="ChEBI" id="CHEBI:87215"/>
        <dbReference type="EC" id="2.3.2.5"/>
    </reaction>
</comment>
<evidence type="ECO:0000256" key="1">
    <source>
        <dbReference type="ARBA" id="ARBA00000001"/>
    </source>
</evidence>
<dbReference type="EC" id="3.4.-.-" evidence="10"/>
<dbReference type="FunFam" id="3.40.630.10:FF:000029">
    <property type="entry name" value="Glutaminyl-peptide cyclotransferase"/>
    <property type="match status" value="1"/>
</dbReference>
<keyword evidence="10" id="KW-0645">Protease</keyword>
<dbReference type="SUPFAM" id="SSF53187">
    <property type="entry name" value="Zn-dependent exopeptidases"/>
    <property type="match status" value="1"/>
</dbReference>
<evidence type="ECO:0000256" key="9">
    <source>
        <dbReference type="ARBA" id="ARBA00023315"/>
    </source>
</evidence>
<evidence type="ECO:0000256" key="5">
    <source>
        <dbReference type="ARBA" id="ARBA00022679"/>
    </source>
</evidence>
<keyword evidence="4" id="KW-0964">Secreted</keyword>
<evidence type="ECO:0000313" key="13">
    <source>
        <dbReference type="Proteomes" id="UP000789572"/>
    </source>
</evidence>
<dbReference type="PANTHER" id="PTHR12283">
    <property type="entry name" value="GLUTAMINYL-PEPTIDE CYCLOTRANSFERASE"/>
    <property type="match status" value="1"/>
</dbReference>
<organism evidence="12 13">
    <name type="scientific">Paraglomus occultum</name>
    <dbReference type="NCBI Taxonomy" id="144539"/>
    <lineage>
        <taxon>Eukaryota</taxon>
        <taxon>Fungi</taxon>
        <taxon>Fungi incertae sedis</taxon>
        <taxon>Mucoromycota</taxon>
        <taxon>Glomeromycotina</taxon>
        <taxon>Glomeromycetes</taxon>
        <taxon>Paraglomerales</taxon>
        <taxon>Paraglomeraceae</taxon>
        <taxon>Paraglomus</taxon>
    </lineage>
</organism>
<keyword evidence="5" id="KW-0808">Transferase</keyword>
<gene>
    <name evidence="12" type="ORF">POCULU_LOCUS6704</name>
</gene>
<evidence type="ECO:0000256" key="10">
    <source>
        <dbReference type="RuleBase" id="RU361240"/>
    </source>
</evidence>
<dbReference type="AlphaFoldDB" id="A0A9N9C2J5"/>
<evidence type="ECO:0000313" key="12">
    <source>
        <dbReference type="EMBL" id="CAG8585500.1"/>
    </source>
</evidence>
<dbReference type="GO" id="GO:0016603">
    <property type="term" value="F:glutaminyl-peptide cyclotransferase activity"/>
    <property type="evidence" value="ECO:0007669"/>
    <property type="project" value="UniProtKB-EC"/>
</dbReference>
<evidence type="ECO:0000256" key="6">
    <source>
        <dbReference type="ARBA" id="ARBA00022723"/>
    </source>
</evidence>
<dbReference type="Proteomes" id="UP000789572">
    <property type="component" value="Unassembled WGS sequence"/>
</dbReference>
<keyword evidence="13" id="KW-1185">Reference proteome</keyword>
<accession>A0A9N9C2J5</accession>
<feature type="domain" description="Peptidase M28" evidence="11">
    <location>
        <begin position="91"/>
        <end position="324"/>
    </location>
</feature>
<name>A0A9N9C2J5_9GLOM</name>
<dbReference type="PANTHER" id="PTHR12283:SF6">
    <property type="entry name" value="GLUTAMINYL-PEPTIDE CYCLOTRANSFERASE-RELATED"/>
    <property type="match status" value="1"/>
</dbReference>
<dbReference type="EMBL" id="CAJVPJ010001301">
    <property type="protein sequence ID" value="CAG8585500.1"/>
    <property type="molecule type" value="Genomic_DNA"/>
</dbReference>
<feature type="chain" id="PRO_5040534700" description="Peptide hydrolase" evidence="10">
    <location>
        <begin position="19"/>
        <end position="336"/>
    </location>
</feature>
<keyword evidence="9" id="KW-0012">Acyltransferase</keyword>
<dbReference type="Gene3D" id="3.40.630.10">
    <property type="entry name" value="Zn peptidases"/>
    <property type="match status" value="1"/>
</dbReference>
<dbReference type="GO" id="GO:0008270">
    <property type="term" value="F:zinc ion binding"/>
    <property type="evidence" value="ECO:0007669"/>
    <property type="project" value="TreeGrafter"/>
</dbReference>
<keyword evidence="6 10" id="KW-0479">Metal-binding</keyword>
<proteinExistence type="inferred from homology"/>
<dbReference type="InterPro" id="IPR040234">
    <property type="entry name" value="QC/QCL"/>
</dbReference>
<dbReference type="OrthoDB" id="3907302at2759"/>
<dbReference type="GO" id="GO:0006508">
    <property type="term" value="P:proteolysis"/>
    <property type="evidence" value="ECO:0007669"/>
    <property type="project" value="UniProtKB-KW"/>
</dbReference>
<keyword evidence="8" id="KW-1015">Disulfide bond</keyword>
<comment type="similarity">
    <text evidence="3">Belongs to the glutaminyl-peptide cyclotransferase family.</text>
</comment>
<comment type="caution">
    <text evidence="12">The sequence shown here is derived from an EMBL/GenBank/DDBJ whole genome shotgun (WGS) entry which is preliminary data.</text>
</comment>
<evidence type="ECO:0000256" key="7">
    <source>
        <dbReference type="ARBA" id="ARBA00022833"/>
    </source>
</evidence>
<dbReference type="GO" id="GO:0005576">
    <property type="term" value="C:extracellular region"/>
    <property type="evidence" value="ECO:0007669"/>
    <property type="project" value="UniProtKB-SubCell"/>
</dbReference>
<protein>
    <recommendedName>
        <fullName evidence="10">Peptide hydrolase</fullName>
        <ecNumber evidence="10">3.4.-.-</ecNumber>
    </recommendedName>
</protein>
<sequence>MLLFQLILLVTYFRTAFSFKALSDDELSTIATANSRLEEFVKPFLVPRVVDTDSHREVETFIVSTFTELGWDVEEDRFTASTPLGDKSFNNIIVTKDITARSRLVLAAHYDSKYFPPPNDGFIGATDSAVPCGMLVDLAHTLDPLLNKHNGSERTLQLIFFDGEEAFLEWSDTDSLYGSRHLAAKWEHTYLSRIDVPHNTAVSLLSGIEVMVLLDLIGAKKPVLRNFYSSTSWLFSEFVELEKRLWSKSFLKDDDESLNSDMYFDSYLPSYNSFIEDDHVPFLQRGVPILHLISWPFPHVWHQITDNADAINWNTTNNVNIMMRIFVVQYLHLTPS</sequence>